<dbReference type="SUPFAM" id="SSF47240">
    <property type="entry name" value="Ferritin-like"/>
    <property type="match status" value="1"/>
</dbReference>
<name>A0A2R4K2J8_9BURK</name>
<dbReference type="GO" id="GO:0004497">
    <property type="term" value="F:monooxygenase activity"/>
    <property type="evidence" value="ECO:0007669"/>
    <property type="project" value="UniProtKB-KW"/>
</dbReference>
<dbReference type="Gene3D" id="1.10.620.20">
    <property type="entry name" value="Ribonucleotide Reductase, subunit A"/>
    <property type="match status" value="1"/>
</dbReference>
<keyword evidence="2" id="KW-0503">Monooxygenase</keyword>
<evidence type="ECO:0000256" key="2">
    <source>
        <dbReference type="ARBA" id="ARBA00023033"/>
    </source>
</evidence>
<accession>A0A2R4K2J8</accession>
<sequence length="491" mass="57810">MSSETLEKRMEREAAALRDPGQYYRETSRGLYWEPTYVTREAAYPHRYTPQSSRIRAKNWDAWEDPFRMFYREYVRIQAKKEMSYHSIADSNQRFDVAKQIDRRWVEGMKLYMTGLSNTENFSANLMMRMARFIPSPSFSQAAMYQAIDEVRHGQNDVNYMRWINKHHGGLDDWMEWFQRHWLLQTARVGFENLFSGDPFEMVIAVNTVFEAGWTNLLFVANPAVAVANGDMMFGQHQLTTQTDETRHIAIGMTGVRMMLEADERNIPVVQEWFDKWSWLLHRIVGGATSIFIDYFGKNKVMSYKEAFQHYYMKNYIEGLIEDLGPLGLKPPRFLKNMIDENEVYSHAIWKNLYEGRDANIHKVEIPDATERAWFTEKYPLFKKLYEPFWEAADDGEPLQLNTTFLHCKVCQFPMLFADADNRPVVHAQTHNDKQHYFCSEPCKWIFNLEPDKYTGVFTQDEIFAQGIVEADDLTNFWAVGRADNGQLKRD</sequence>
<keyword evidence="1" id="KW-0560">Oxidoreductase</keyword>
<dbReference type="InterPro" id="IPR009078">
    <property type="entry name" value="Ferritin-like_SF"/>
</dbReference>
<evidence type="ECO:0000256" key="1">
    <source>
        <dbReference type="ARBA" id="ARBA00023002"/>
    </source>
</evidence>
<dbReference type="AlphaFoldDB" id="A0A2R4K2J8"/>
<dbReference type="InterPro" id="IPR012348">
    <property type="entry name" value="RNR-like"/>
</dbReference>
<reference evidence="3" key="1">
    <citation type="journal article" date="2018" name="Appl. Environ. Microbiol.">
        <title>Catabolism of 2-hydroxypyridine by Burkholderia sp. MAK1: a five-gene cluster encoded 2-hydroxypyridine 5-monooxygenase HpdABCDE catalyses the first step of biodegradation.</title>
        <authorList>
            <person name="Petkevicius V."/>
            <person name="Vaitekunas J."/>
            <person name="Stankeviciute J."/>
            <person name="Gasparaviciute R."/>
            <person name="Meskys R."/>
        </authorList>
    </citation>
    <scope>NUCLEOTIDE SEQUENCE</scope>
    <source>
        <strain evidence="3">MAK1</strain>
    </source>
</reference>
<dbReference type="InterPro" id="IPR003430">
    <property type="entry name" value="Phenol_Hydrox"/>
</dbReference>
<dbReference type="Pfam" id="PF02332">
    <property type="entry name" value="Phenol_Hydrox"/>
    <property type="match status" value="1"/>
</dbReference>
<gene>
    <name evidence="3" type="primary">hpdC</name>
</gene>
<dbReference type="EMBL" id="MF957200">
    <property type="protein sequence ID" value="AVV48097.1"/>
    <property type="molecule type" value="Genomic_DNA"/>
</dbReference>
<protein>
    <submittedName>
        <fullName evidence="3">HpdC</fullName>
    </submittedName>
</protein>
<organism evidence="3">
    <name type="scientific">Burkholderia sp. MAK1</name>
    <dbReference type="NCBI Taxonomy" id="1765374"/>
    <lineage>
        <taxon>Bacteria</taxon>
        <taxon>Pseudomonadati</taxon>
        <taxon>Pseudomonadota</taxon>
        <taxon>Betaproteobacteria</taxon>
        <taxon>Burkholderiales</taxon>
        <taxon>Burkholderiaceae</taxon>
        <taxon>Burkholderia</taxon>
    </lineage>
</organism>
<proteinExistence type="predicted"/>
<evidence type="ECO:0000313" key="3">
    <source>
        <dbReference type="EMBL" id="AVV48097.1"/>
    </source>
</evidence>